<sequence length="302" mass="31713">MADRTLLGYLAAAGAISIYAGMFTVGRAGSAAGLDGYDQTALRFLVSTILVLPFGMFTLKEILGRIGLRRSIMLALLNGATYSAVFLGGLTFAPVAYGAALVPGLQPFVVMLLAFMVEGRKPPRSVLSGNLVCICGLAVVFLDQSGTWRTSDLIGIALFLCSAAMWGSYAYFVRHWNVPARTALVILGSISPVLFLPAYLWFRGLGILDGDSTAIALQIVYQGGLVGIVAVFLYPFAISVLGSSQVAALSPAMPALATLIGAVVIGEVPTTLQWTSIVIVTLGLAISQIGTHLLPARRSKTP</sequence>
<comment type="caution">
    <text evidence="8">The sequence shown here is derived from an EMBL/GenBank/DDBJ whole genome shotgun (WGS) entry which is preliminary data.</text>
</comment>
<gene>
    <name evidence="8" type="ORF">G5V65_18475</name>
</gene>
<evidence type="ECO:0000256" key="6">
    <source>
        <dbReference type="SAM" id="Phobius"/>
    </source>
</evidence>
<feature type="transmembrane region" description="Helical" evidence="6">
    <location>
        <begin position="41"/>
        <end position="59"/>
    </location>
</feature>
<feature type="transmembrane region" description="Helical" evidence="6">
    <location>
        <begin position="272"/>
        <end position="294"/>
    </location>
</feature>
<keyword evidence="3 6" id="KW-0812">Transmembrane</keyword>
<dbReference type="EMBL" id="JAALFE010000025">
    <property type="protein sequence ID" value="NGQ92881.1"/>
    <property type="molecule type" value="Genomic_DNA"/>
</dbReference>
<evidence type="ECO:0000256" key="3">
    <source>
        <dbReference type="ARBA" id="ARBA00022692"/>
    </source>
</evidence>
<keyword evidence="5 6" id="KW-0472">Membrane</keyword>
<keyword evidence="4 6" id="KW-1133">Transmembrane helix</keyword>
<comment type="similarity">
    <text evidence="2">Belongs to the EamA transporter family.</text>
</comment>
<dbReference type="PANTHER" id="PTHR32322:SF2">
    <property type="entry name" value="EAMA DOMAIN-CONTAINING PROTEIN"/>
    <property type="match status" value="1"/>
</dbReference>
<feature type="transmembrane region" description="Helical" evidence="6">
    <location>
        <begin position="214"/>
        <end position="234"/>
    </location>
</feature>
<feature type="transmembrane region" description="Helical" evidence="6">
    <location>
        <begin position="124"/>
        <end position="142"/>
    </location>
</feature>
<reference evidence="8 9" key="1">
    <citation type="submission" date="2020-02" db="EMBL/GenBank/DDBJ databases">
        <title>Rhodobacter translucens sp. nov., a novel bacterium isolated from activated sludge.</title>
        <authorList>
            <person name="Liu J."/>
        </authorList>
    </citation>
    <scope>NUCLEOTIDE SEQUENCE [LARGE SCALE GENOMIC DNA]</scope>
    <source>
        <strain evidence="8 9">HX-7-19</strain>
    </source>
</reference>
<feature type="domain" description="EamA" evidence="7">
    <location>
        <begin position="154"/>
        <end position="286"/>
    </location>
</feature>
<name>A0A6M1UBA3_9RHOB</name>
<evidence type="ECO:0000256" key="2">
    <source>
        <dbReference type="ARBA" id="ARBA00007362"/>
    </source>
</evidence>
<feature type="transmembrane region" description="Helical" evidence="6">
    <location>
        <begin position="246"/>
        <end position="266"/>
    </location>
</feature>
<evidence type="ECO:0000256" key="4">
    <source>
        <dbReference type="ARBA" id="ARBA00022989"/>
    </source>
</evidence>
<feature type="transmembrane region" description="Helical" evidence="6">
    <location>
        <begin position="154"/>
        <end position="172"/>
    </location>
</feature>
<evidence type="ECO:0000313" key="9">
    <source>
        <dbReference type="Proteomes" id="UP000474758"/>
    </source>
</evidence>
<feature type="transmembrane region" description="Helical" evidence="6">
    <location>
        <begin position="71"/>
        <end position="90"/>
    </location>
</feature>
<keyword evidence="9" id="KW-1185">Reference proteome</keyword>
<proteinExistence type="inferred from homology"/>
<evidence type="ECO:0000259" key="7">
    <source>
        <dbReference type="Pfam" id="PF00892"/>
    </source>
</evidence>
<feature type="transmembrane region" description="Helical" evidence="6">
    <location>
        <begin position="7"/>
        <end position="29"/>
    </location>
</feature>
<dbReference type="AlphaFoldDB" id="A0A6M1UBA3"/>
<dbReference type="InterPro" id="IPR037185">
    <property type="entry name" value="EmrE-like"/>
</dbReference>
<dbReference type="InterPro" id="IPR000620">
    <property type="entry name" value="EamA_dom"/>
</dbReference>
<dbReference type="InterPro" id="IPR050638">
    <property type="entry name" value="AA-Vitamin_Transporters"/>
</dbReference>
<protein>
    <submittedName>
        <fullName evidence="8">DMT family transporter</fullName>
    </submittedName>
</protein>
<dbReference type="GO" id="GO:0016020">
    <property type="term" value="C:membrane"/>
    <property type="evidence" value="ECO:0007669"/>
    <property type="project" value="UniProtKB-SubCell"/>
</dbReference>
<evidence type="ECO:0000313" key="8">
    <source>
        <dbReference type="EMBL" id="NGQ92881.1"/>
    </source>
</evidence>
<dbReference type="RefSeq" id="WP_165053122.1">
    <property type="nucleotide sequence ID" value="NZ_JAALFE010000025.1"/>
</dbReference>
<dbReference type="Pfam" id="PF00892">
    <property type="entry name" value="EamA"/>
    <property type="match status" value="2"/>
</dbReference>
<evidence type="ECO:0000256" key="1">
    <source>
        <dbReference type="ARBA" id="ARBA00004141"/>
    </source>
</evidence>
<evidence type="ECO:0000256" key="5">
    <source>
        <dbReference type="ARBA" id="ARBA00023136"/>
    </source>
</evidence>
<feature type="domain" description="EamA" evidence="7">
    <location>
        <begin position="7"/>
        <end position="141"/>
    </location>
</feature>
<dbReference type="SUPFAM" id="SSF103481">
    <property type="entry name" value="Multidrug resistance efflux transporter EmrE"/>
    <property type="match status" value="2"/>
</dbReference>
<comment type="subcellular location">
    <subcellularLocation>
        <location evidence="1">Membrane</location>
        <topology evidence="1">Multi-pass membrane protein</topology>
    </subcellularLocation>
</comment>
<dbReference type="PANTHER" id="PTHR32322">
    <property type="entry name" value="INNER MEMBRANE TRANSPORTER"/>
    <property type="match status" value="1"/>
</dbReference>
<organism evidence="8 9">
    <name type="scientific">Paragemmobacter kunshanensis</name>
    <dbReference type="NCBI Taxonomy" id="2583234"/>
    <lineage>
        <taxon>Bacteria</taxon>
        <taxon>Pseudomonadati</taxon>
        <taxon>Pseudomonadota</taxon>
        <taxon>Alphaproteobacteria</taxon>
        <taxon>Rhodobacterales</taxon>
        <taxon>Paracoccaceae</taxon>
        <taxon>Paragemmobacter</taxon>
    </lineage>
</organism>
<dbReference type="Proteomes" id="UP000474758">
    <property type="component" value="Unassembled WGS sequence"/>
</dbReference>
<accession>A0A6M1UBA3</accession>
<feature type="transmembrane region" description="Helical" evidence="6">
    <location>
        <begin position="96"/>
        <end position="117"/>
    </location>
</feature>
<feature type="transmembrane region" description="Helical" evidence="6">
    <location>
        <begin position="184"/>
        <end position="202"/>
    </location>
</feature>